<keyword evidence="1" id="KW-0472">Membrane</keyword>
<feature type="transmembrane region" description="Helical" evidence="1">
    <location>
        <begin position="105"/>
        <end position="121"/>
    </location>
</feature>
<dbReference type="InterPro" id="IPR007349">
    <property type="entry name" value="DUF418"/>
</dbReference>
<keyword evidence="5" id="KW-1185">Reference proteome</keyword>
<feature type="transmembrane region" description="Helical" evidence="1">
    <location>
        <begin position="317"/>
        <end position="338"/>
    </location>
</feature>
<dbReference type="Proteomes" id="UP000319342">
    <property type="component" value="Chromosome"/>
</dbReference>
<evidence type="ECO:0000313" key="4">
    <source>
        <dbReference type="EMBL" id="QDU83589.1"/>
    </source>
</evidence>
<dbReference type="Pfam" id="PF04235">
    <property type="entry name" value="DUF418"/>
    <property type="match status" value="1"/>
</dbReference>
<proteinExistence type="predicted"/>
<accession>A0A518CWJ4</accession>
<evidence type="ECO:0000313" key="5">
    <source>
        <dbReference type="Proteomes" id="UP000319342"/>
    </source>
</evidence>
<feature type="transmembrane region" description="Helical" evidence="1">
    <location>
        <begin position="83"/>
        <end position="99"/>
    </location>
</feature>
<feature type="domain" description="Heparan-alpha-glucosaminide N-acetyltransferase catalytic" evidence="3">
    <location>
        <begin position="11"/>
        <end position="199"/>
    </location>
</feature>
<feature type="transmembrane region" description="Helical" evidence="1">
    <location>
        <begin position="12"/>
        <end position="31"/>
    </location>
</feature>
<feature type="transmembrane region" description="Helical" evidence="1">
    <location>
        <begin position="128"/>
        <end position="147"/>
    </location>
</feature>
<evidence type="ECO:0000259" key="3">
    <source>
        <dbReference type="Pfam" id="PF07786"/>
    </source>
</evidence>
<feature type="transmembrane region" description="Helical" evidence="1">
    <location>
        <begin position="51"/>
        <end position="71"/>
    </location>
</feature>
<keyword evidence="1" id="KW-0812">Transmembrane</keyword>
<evidence type="ECO:0000259" key="2">
    <source>
        <dbReference type="Pfam" id="PF04235"/>
    </source>
</evidence>
<organism evidence="4 5">
    <name type="scientific">Rohdeia mirabilis</name>
    <dbReference type="NCBI Taxonomy" id="2528008"/>
    <lineage>
        <taxon>Bacteria</taxon>
        <taxon>Pseudomonadati</taxon>
        <taxon>Planctomycetota</taxon>
        <taxon>Planctomycetia</taxon>
        <taxon>Planctomycetia incertae sedis</taxon>
        <taxon>Rohdeia</taxon>
    </lineage>
</organism>
<sequence>MRPAPAPANGRAIGLDVARALAIAGMVLVNFELSLTKSAEPSWLAALTSLVQGRASALFVILAGFGIQLMATAQGDLRRTRVVVLRRALFLAAIGYAFLPLWPADILHFYALYFVVGAVALGRSARGLWIGATIVVVGFLVFGLPVYDRGWNFETLEYAGLWTLEGSLRNLFLNGFHPVLPWSAFLLWGMWLARRYRSGALRGPRPIVVGAAVAVVVELVSRGLIAAAAGDDDLAALVGTASIPPVPGYMFAAGATATAVLLGCLYLVDERDALPHRVLRPLAHTGQLALTLYVAHVVVGIGAFHETGADLTLPETVAWWAGFCVLAAAASHAYRTFFATGPFEWLLRRAGGRSSPRAPVSRPD</sequence>
<dbReference type="EMBL" id="CP036290">
    <property type="protein sequence ID" value="QDU83589.1"/>
    <property type="molecule type" value="Genomic_DNA"/>
</dbReference>
<reference evidence="4 5" key="1">
    <citation type="submission" date="2019-02" db="EMBL/GenBank/DDBJ databases">
        <title>Deep-cultivation of Planctomycetes and their phenomic and genomic characterization uncovers novel biology.</title>
        <authorList>
            <person name="Wiegand S."/>
            <person name="Jogler M."/>
            <person name="Boedeker C."/>
            <person name="Pinto D."/>
            <person name="Vollmers J."/>
            <person name="Rivas-Marin E."/>
            <person name="Kohn T."/>
            <person name="Peeters S.H."/>
            <person name="Heuer A."/>
            <person name="Rast P."/>
            <person name="Oberbeckmann S."/>
            <person name="Bunk B."/>
            <person name="Jeske O."/>
            <person name="Meyerdierks A."/>
            <person name="Storesund J.E."/>
            <person name="Kallscheuer N."/>
            <person name="Luecker S."/>
            <person name="Lage O.M."/>
            <person name="Pohl T."/>
            <person name="Merkel B.J."/>
            <person name="Hornburger P."/>
            <person name="Mueller R.-W."/>
            <person name="Bruemmer F."/>
            <person name="Labrenz M."/>
            <person name="Spormann A.M."/>
            <person name="Op den Camp H."/>
            <person name="Overmann J."/>
            <person name="Amann R."/>
            <person name="Jetten M.S.M."/>
            <person name="Mascher T."/>
            <person name="Medema M.H."/>
            <person name="Devos D.P."/>
            <person name="Kaster A.-K."/>
            <person name="Ovreas L."/>
            <person name="Rohde M."/>
            <person name="Galperin M.Y."/>
            <person name="Jogler C."/>
        </authorList>
    </citation>
    <scope>NUCLEOTIDE SEQUENCE [LARGE SCALE GENOMIC DNA]</scope>
    <source>
        <strain evidence="4 5">Pla163</strain>
    </source>
</reference>
<feature type="transmembrane region" description="Helical" evidence="1">
    <location>
        <begin position="288"/>
        <end position="305"/>
    </location>
</feature>
<dbReference type="PANTHER" id="PTHR30590:SF3">
    <property type="entry name" value="HYPOTHETICAL MEMBRANE SPANNING PROTEIN"/>
    <property type="match status" value="1"/>
</dbReference>
<dbReference type="Pfam" id="PF07786">
    <property type="entry name" value="HGSNAT_cat"/>
    <property type="match status" value="1"/>
</dbReference>
<feature type="transmembrane region" description="Helical" evidence="1">
    <location>
        <begin position="249"/>
        <end position="268"/>
    </location>
</feature>
<dbReference type="PANTHER" id="PTHR30590">
    <property type="entry name" value="INNER MEMBRANE PROTEIN"/>
    <property type="match status" value="1"/>
</dbReference>
<feature type="transmembrane region" description="Helical" evidence="1">
    <location>
        <begin position="205"/>
        <end position="229"/>
    </location>
</feature>
<keyword evidence="1" id="KW-1133">Transmembrane helix</keyword>
<feature type="domain" description="DUF418" evidence="2">
    <location>
        <begin position="249"/>
        <end position="350"/>
    </location>
</feature>
<dbReference type="AlphaFoldDB" id="A0A518CWJ4"/>
<gene>
    <name evidence="4" type="ORF">Pla163_06880</name>
</gene>
<dbReference type="InterPro" id="IPR012429">
    <property type="entry name" value="HGSNAT_cat"/>
</dbReference>
<evidence type="ECO:0000256" key="1">
    <source>
        <dbReference type="SAM" id="Phobius"/>
    </source>
</evidence>
<name>A0A518CWJ4_9BACT</name>
<evidence type="ECO:0008006" key="6">
    <source>
        <dbReference type="Google" id="ProtNLM"/>
    </source>
</evidence>
<protein>
    <recommendedName>
        <fullName evidence="6">DUF418 domain-containing protein</fullName>
    </recommendedName>
</protein>
<dbReference type="InterPro" id="IPR052529">
    <property type="entry name" value="Bact_Transport_Assoc"/>
</dbReference>
<feature type="transmembrane region" description="Helical" evidence="1">
    <location>
        <begin position="171"/>
        <end position="193"/>
    </location>
</feature>